<proteinExistence type="predicted"/>
<sequence>AEYLIGEDPFSITTYKNPLQANPDISLTYWAYNEPNPDLVLANYGASYTFFMYLAEHYGGSSFIQDVVKRSTDGIDSVEQSLASFGYNPDFKELFRNWTIANYLDNTTLEDGFYGYDNVTITMSIEGSPYTNSAIPRTENEVPYWGTDYLFFDLPSDTPFNLEFKGDDQAGYIVTVILSNTSSIPLVMPVDISTLGYGNFSTEELGITADEVTLVISSYTKGSTPNYNDTKTAPAQSYWFMMNPSGVTISLG</sequence>
<protein>
    <submittedName>
        <fullName evidence="1">Uncharacterized protein</fullName>
    </submittedName>
</protein>
<feature type="non-terminal residue" evidence="1">
    <location>
        <position position="252"/>
    </location>
</feature>
<comment type="caution">
    <text evidence="1">The sequence shown here is derived from an EMBL/GenBank/DDBJ whole genome shotgun (WGS) entry which is preliminary data.</text>
</comment>
<feature type="non-terminal residue" evidence="1">
    <location>
        <position position="1"/>
    </location>
</feature>
<accession>X0Y1N8</accession>
<name>X0Y1N8_9ZZZZ</name>
<dbReference type="EMBL" id="BARS01041029">
    <property type="protein sequence ID" value="GAG41272.1"/>
    <property type="molecule type" value="Genomic_DNA"/>
</dbReference>
<organism evidence="1">
    <name type="scientific">marine sediment metagenome</name>
    <dbReference type="NCBI Taxonomy" id="412755"/>
    <lineage>
        <taxon>unclassified sequences</taxon>
        <taxon>metagenomes</taxon>
        <taxon>ecological metagenomes</taxon>
    </lineage>
</organism>
<dbReference type="AlphaFoldDB" id="X0Y1N8"/>
<reference evidence="1" key="1">
    <citation type="journal article" date="2014" name="Front. Microbiol.">
        <title>High frequency of phylogenetically diverse reductive dehalogenase-homologous genes in deep subseafloor sedimentary metagenomes.</title>
        <authorList>
            <person name="Kawai M."/>
            <person name="Futagami T."/>
            <person name="Toyoda A."/>
            <person name="Takaki Y."/>
            <person name="Nishi S."/>
            <person name="Hori S."/>
            <person name="Arai W."/>
            <person name="Tsubouchi T."/>
            <person name="Morono Y."/>
            <person name="Uchiyama I."/>
            <person name="Ito T."/>
            <person name="Fujiyama A."/>
            <person name="Inagaki F."/>
            <person name="Takami H."/>
        </authorList>
    </citation>
    <scope>NUCLEOTIDE SEQUENCE</scope>
    <source>
        <strain evidence="1">Expedition CK06-06</strain>
    </source>
</reference>
<evidence type="ECO:0000313" key="1">
    <source>
        <dbReference type="EMBL" id="GAG41272.1"/>
    </source>
</evidence>
<gene>
    <name evidence="1" type="ORF">S01H1_62464</name>
</gene>